<dbReference type="AlphaFoldDB" id="A0A0D8JTV0"/>
<gene>
    <name evidence="1" type="ORF">CIMG_13054</name>
</gene>
<keyword evidence="2" id="KW-1185">Reference proteome</keyword>
<proteinExistence type="predicted"/>
<reference evidence="2" key="1">
    <citation type="journal article" date="2009" name="Genome Res.">
        <title>Comparative genomic analyses of the human fungal pathogens Coccidioides and their relatives.</title>
        <authorList>
            <person name="Sharpton T.J."/>
            <person name="Stajich J.E."/>
            <person name="Rounsley S.D."/>
            <person name="Gardner M.J."/>
            <person name="Wortman J.R."/>
            <person name="Jordar V.S."/>
            <person name="Maiti R."/>
            <person name="Kodira C.D."/>
            <person name="Neafsey D.E."/>
            <person name="Zeng Q."/>
            <person name="Hung C.-Y."/>
            <person name="McMahan C."/>
            <person name="Muszewska A."/>
            <person name="Grynberg M."/>
            <person name="Mandel M.A."/>
            <person name="Kellner E.M."/>
            <person name="Barker B.M."/>
            <person name="Galgiani J.N."/>
            <person name="Orbach M.J."/>
            <person name="Kirkland T.N."/>
            <person name="Cole G.T."/>
            <person name="Henn M.R."/>
            <person name="Birren B.W."/>
            <person name="Taylor J.W."/>
        </authorList>
    </citation>
    <scope>NUCLEOTIDE SEQUENCE [LARGE SCALE GENOMIC DNA]</scope>
    <source>
        <strain evidence="2">RS</strain>
    </source>
</reference>
<dbReference type="EMBL" id="GG704912">
    <property type="protein sequence ID" value="KJF60569.1"/>
    <property type="molecule type" value="Genomic_DNA"/>
</dbReference>
<name>A0A0D8JTV0_COCIM</name>
<dbReference type="RefSeq" id="XP_004445369.1">
    <property type="nucleotide sequence ID" value="XM_004445312.1"/>
</dbReference>
<reference evidence="2" key="2">
    <citation type="journal article" date="2010" name="Genome Res.">
        <title>Population genomic sequencing of Coccidioides fungi reveals recent hybridization and transposon control.</title>
        <authorList>
            <person name="Neafsey D.E."/>
            <person name="Barker B.M."/>
            <person name="Sharpton T.J."/>
            <person name="Stajich J.E."/>
            <person name="Park D.J."/>
            <person name="Whiston E."/>
            <person name="Hung C.-Y."/>
            <person name="McMahan C."/>
            <person name="White J."/>
            <person name="Sykes S."/>
            <person name="Heiman D."/>
            <person name="Young S."/>
            <person name="Zeng Q."/>
            <person name="Abouelleil A."/>
            <person name="Aftuck L."/>
            <person name="Bessette D."/>
            <person name="Brown A."/>
            <person name="FitzGerald M."/>
            <person name="Lui A."/>
            <person name="Macdonald J.P."/>
            <person name="Priest M."/>
            <person name="Orbach M.J."/>
            <person name="Galgiani J.N."/>
            <person name="Kirkland T.N."/>
            <person name="Cole G.T."/>
            <person name="Birren B.W."/>
            <person name="Henn M.R."/>
            <person name="Taylor J.W."/>
            <person name="Rounsley S.D."/>
        </authorList>
    </citation>
    <scope>GENOME REANNOTATION</scope>
    <source>
        <strain evidence="2">RS</strain>
    </source>
</reference>
<sequence>MLLRQRCILLDTVTEEMREELGSHTPASIHTPSAITSHHANYSSICWHQQRGISPLMISKLHQEVTQASLAGAPPPPSIYVQYIVKPSPCKNQLALSSSESGGERKGSGWRRKYCEDIVRIDITRL</sequence>
<protein>
    <submittedName>
        <fullName evidence="1">Uncharacterized protein</fullName>
    </submittedName>
</protein>
<dbReference type="KEGG" id="cim:CIMG_13054"/>
<dbReference type="InParanoid" id="A0A0D8JTV0"/>
<accession>A0A0D8JTV0</accession>
<dbReference type="GeneID" id="24164681"/>
<organism evidence="1 2">
    <name type="scientific">Coccidioides immitis (strain RS)</name>
    <name type="common">Valley fever fungus</name>
    <dbReference type="NCBI Taxonomy" id="246410"/>
    <lineage>
        <taxon>Eukaryota</taxon>
        <taxon>Fungi</taxon>
        <taxon>Dikarya</taxon>
        <taxon>Ascomycota</taxon>
        <taxon>Pezizomycotina</taxon>
        <taxon>Eurotiomycetes</taxon>
        <taxon>Eurotiomycetidae</taxon>
        <taxon>Onygenales</taxon>
        <taxon>Onygenaceae</taxon>
        <taxon>Coccidioides</taxon>
    </lineage>
</organism>
<dbReference type="Proteomes" id="UP000001261">
    <property type="component" value="Unassembled WGS sequence"/>
</dbReference>
<evidence type="ECO:0000313" key="1">
    <source>
        <dbReference type="EMBL" id="KJF60569.1"/>
    </source>
</evidence>
<evidence type="ECO:0000313" key="2">
    <source>
        <dbReference type="Proteomes" id="UP000001261"/>
    </source>
</evidence>
<dbReference type="VEuPathDB" id="FungiDB:CIMG_13054"/>